<dbReference type="Proteomes" id="UP000694569">
    <property type="component" value="Unplaced"/>
</dbReference>
<evidence type="ECO:0000256" key="2">
    <source>
        <dbReference type="ARBA" id="ARBA00006390"/>
    </source>
</evidence>
<dbReference type="AlphaFoldDB" id="A0A8C5QT16"/>
<gene>
    <name evidence="9" type="primary">RFTN2</name>
</gene>
<reference evidence="9" key="2">
    <citation type="submission" date="2025-09" db="UniProtKB">
        <authorList>
            <consortium name="Ensembl"/>
        </authorList>
    </citation>
    <scope>IDENTIFICATION</scope>
</reference>
<dbReference type="GeneTree" id="ENSGT00530000063609"/>
<protein>
    <submittedName>
        <fullName evidence="9">Raftlin family member 2</fullName>
    </submittedName>
</protein>
<keyword evidence="7" id="KW-0449">Lipoprotein</keyword>
<dbReference type="PANTHER" id="PTHR17601:SF1">
    <property type="entry name" value="RAFTLIN-2"/>
    <property type="match status" value="1"/>
</dbReference>
<dbReference type="GO" id="GO:0005886">
    <property type="term" value="C:plasma membrane"/>
    <property type="evidence" value="ECO:0007669"/>
    <property type="project" value="UniProtKB-SubCell"/>
</dbReference>
<feature type="region of interest" description="Disordered" evidence="8">
    <location>
        <begin position="404"/>
        <end position="456"/>
    </location>
</feature>
<keyword evidence="6" id="KW-0564">Palmitate</keyword>
<organism evidence="9 10">
    <name type="scientific">Leptobrachium leishanense</name>
    <name type="common">Leishan spiny toad</name>
    <dbReference type="NCBI Taxonomy" id="445787"/>
    <lineage>
        <taxon>Eukaryota</taxon>
        <taxon>Metazoa</taxon>
        <taxon>Chordata</taxon>
        <taxon>Craniata</taxon>
        <taxon>Vertebrata</taxon>
        <taxon>Euteleostomi</taxon>
        <taxon>Amphibia</taxon>
        <taxon>Batrachia</taxon>
        <taxon>Anura</taxon>
        <taxon>Pelobatoidea</taxon>
        <taxon>Megophryidae</taxon>
        <taxon>Leptobrachium</taxon>
    </lineage>
</organism>
<evidence type="ECO:0000256" key="1">
    <source>
        <dbReference type="ARBA" id="ARBA00004193"/>
    </source>
</evidence>
<evidence type="ECO:0000313" key="10">
    <source>
        <dbReference type="Proteomes" id="UP000694569"/>
    </source>
</evidence>
<name>A0A8C5QT16_9ANUR</name>
<sequence>MGCGLRKLEEPEDSSPGKIFSTIKRPQVETKGDSAYEYTLLDFTLEASANPNVIRIQSLLDIPSKLEDYYIRGYNAVAIHPIILSTGRRRHLPVSYLYRVVLYRLKLSQKHTASTGQRHASLVIEEWNSLCETLTNDGMKTLLEKVNESSKKGMKFIGFLTKHSHQMTSVGLEHNNCKHNAAEDNHKNWTEGTLSGQSSESGIDEEICNLGNESLQDAALRREDSLRKSRSQGMFLSNLRKTLYAVFNIVKNDTSCYKYKEGNLTMKVSRKGTTISALEADWLDLTTTHYQQGLSLIESSVYWDVLKGDQSPKSVDGAFIYEEETSYVPCPKTRGNDAIIVEQWTVFEGSEIKTDYGPLLHTLAEFGWLLTCVIPTPILRHNSEGNLTTKQIIFLQRPVMSLSTVQSPERKNTRPGGNEERNNSSNRSLELHTASSSTSRMEQTSDELYPSSSKPSWAKDGLQHFGGFSGFSSGDSMLRDLDDGQFEQEDGVTQVTCM</sequence>
<comment type="similarity">
    <text evidence="2">Belongs to the raftlin family.</text>
</comment>
<accession>A0A8C5QT16</accession>
<evidence type="ECO:0000256" key="3">
    <source>
        <dbReference type="ARBA" id="ARBA00022475"/>
    </source>
</evidence>
<evidence type="ECO:0000256" key="5">
    <source>
        <dbReference type="ARBA" id="ARBA00023136"/>
    </source>
</evidence>
<dbReference type="InterPro" id="IPR028169">
    <property type="entry name" value="Raftlin"/>
</dbReference>
<comment type="subcellular location">
    <subcellularLocation>
        <location evidence="1">Cell membrane</location>
        <topology evidence="1">Lipid-anchor</topology>
    </subcellularLocation>
</comment>
<feature type="compositionally biased region" description="Polar residues" evidence="8">
    <location>
        <begin position="433"/>
        <end position="442"/>
    </location>
</feature>
<feature type="compositionally biased region" description="Basic and acidic residues" evidence="8">
    <location>
        <begin position="408"/>
        <end position="422"/>
    </location>
</feature>
<dbReference type="PANTHER" id="PTHR17601">
    <property type="entry name" value="RAFTLIN-RELATED"/>
    <property type="match status" value="1"/>
</dbReference>
<keyword evidence="10" id="KW-1185">Reference proteome</keyword>
<proteinExistence type="inferred from homology"/>
<evidence type="ECO:0000256" key="4">
    <source>
        <dbReference type="ARBA" id="ARBA00022707"/>
    </source>
</evidence>
<keyword evidence="3" id="KW-1003">Cell membrane</keyword>
<evidence type="ECO:0000256" key="6">
    <source>
        <dbReference type="ARBA" id="ARBA00023139"/>
    </source>
</evidence>
<keyword evidence="4" id="KW-0519">Myristate</keyword>
<evidence type="ECO:0000313" key="9">
    <source>
        <dbReference type="Ensembl" id="ENSLLEP00000041948.1"/>
    </source>
</evidence>
<dbReference type="Ensembl" id="ENSLLET00000043628.1">
    <property type="protein sequence ID" value="ENSLLEP00000041948.1"/>
    <property type="gene ID" value="ENSLLEG00000026681.1"/>
</dbReference>
<dbReference type="OrthoDB" id="9942562at2759"/>
<reference evidence="9" key="1">
    <citation type="submission" date="2025-08" db="UniProtKB">
        <authorList>
            <consortium name="Ensembl"/>
        </authorList>
    </citation>
    <scope>IDENTIFICATION</scope>
</reference>
<evidence type="ECO:0000256" key="7">
    <source>
        <dbReference type="ARBA" id="ARBA00023288"/>
    </source>
</evidence>
<dbReference type="Pfam" id="PF15250">
    <property type="entry name" value="Raftlin"/>
    <property type="match status" value="1"/>
</dbReference>
<keyword evidence="5" id="KW-0472">Membrane</keyword>
<evidence type="ECO:0000256" key="8">
    <source>
        <dbReference type="SAM" id="MobiDB-lite"/>
    </source>
</evidence>